<evidence type="ECO:0000313" key="3">
    <source>
        <dbReference type="Proteomes" id="UP001500738"/>
    </source>
</evidence>
<comment type="caution">
    <text evidence="2">The sequence shown here is derived from an EMBL/GenBank/DDBJ whole genome shotgun (WGS) entry which is preliminary data.</text>
</comment>
<evidence type="ECO:0000259" key="1">
    <source>
        <dbReference type="Pfam" id="PF01609"/>
    </source>
</evidence>
<evidence type="ECO:0000313" key="2">
    <source>
        <dbReference type="EMBL" id="GAA0863935.1"/>
    </source>
</evidence>
<name>A0ABN1M3W3_9SPHN</name>
<sequence length="70" mass="7540">MNTKLHAVSDANGRPISFFLTAGPVSDYTGAAALLDSLPNAQWMLADRGYDADWFRDALQEKGITPCIPG</sequence>
<reference evidence="2 3" key="1">
    <citation type="journal article" date="2019" name="Int. J. Syst. Evol. Microbiol.">
        <title>The Global Catalogue of Microorganisms (GCM) 10K type strain sequencing project: providing services to taxonomists for standard genome sequencing and annotation.</title>
        <authorList>
            <consortium name="The Broad Institute Genomics Platform"/>
            <consortium name="The Broad Institute Genome Sequencing Center for Infectious Disease"/>
            <person name="Wu L."/>
            <person name="Ma J."/>
        </authorList>
    </citation>
    <scope>NUCLEOTIDE SEQUENCE [LARGE SCALE GENOMIC DNA]</scope>
    <source>
        <strain evidence="2 3">JCM 15910</strain>
    </source>
</reference>
<proteinExistence type="predicted"/>
<dbReference type="Proteomes" id="UP001500738">
    <property type="component" value="Unassembled WGS sequence"/>
</dbReference>
<keyword evidence="3" id="KW-1185">Reference proteome</keyword>
<feature type="domain" description="Transposase IS4-like" evidence="1">
    <location>
        <begin position="3"/>
        <end position="69"/>
    </location>
</feature>
<accession>A0ABN1M3W3</accession>
<dbReference type="Pfam" id="PF01609">
    <property type="entry name" value="DDE_Tnp_1"/>
    <property type="match status" value="1"/>
</dbReference>
<dbReference type="EMBL" id="BAAAFE010000007">
    <property type="protein sequence ID" value="GAA0863935.1"/>
    <property type="molecule type" value="Genomic_DNA"/>
</dbReference>
<gene>
    <name evidence="2" type="ORF">GCM10009115_16410</name>
</gene>
<organism evidence="2 3">
    <name type="scientific">Sphingopyxis soli</name>
    <dbReference type="NCBI Taxonomy" id="592051"/>
    <lineage>
        <taxon>Bacteria</taxon>
        <taxon>Pseudomonadati</taxon>
        <taxon>Pseudomonadota</taxon>
        <taxon>Alphaproteobacteria</taxon>
        <taxon>Sphingomonadales</taxon>
        <taxon>Sphingomonadaceae</taxon>
        <taxon>Sphingopyxis</taxon>
    </lineage>
</organism>
<dbReference type="InterPro" id="IPR002559">
    <property type="entry name" value="Transposase_11"/>
</dbReference>
<protein>
    <recommendedName>
        <fullName evidence="1">Transposase IS4-like domain-containing protein</fullName>
    </recommendedName>
</protein>